<comment type="caution">
    <text evidence="2">The sequence shown here is derived from an EMBL/GenBank/DDBJ whole genome shotgun (WGS) entry which is preliminary data.</text>
</comment>
<reference evidence="2" key="2">
    <citation type="journal article" date="2021" name="PeerJ">
        <title>Extensive microbial diversity within the chicken gut microbiome revealed by metagenomics and culture.</title>
        <authorList>
            <person name="Gilroy R."/>
            <person name="Ravi A."/>
            <person name="Getino M."/>
            <person name="Pursley I."/>
            <person name="Horton D.L."/>
            <person name="Alikhan N.F."/>
            <person name="Baker D."/>
            <person name="Gharbi K."/>
            <person name="Hall N."/>
            <person name="Watson M."/>
            <person name="Adriaenssens E.M."/>
            <person name="Foster-Nyarko E."/>
            <person name="Jarju S."/>
            <person name="Secka A."/>
            <person name="Antonio M."/>
            <person name="Oren A."/>
            <person name="Chaudhuri R.R."/>
            <person name="La Ragione R."/>
            <person name="Hildebrand F."/>
            <person name="Pallen M.J."/>
        </authorList>
    </citation>
    <scope>NUCLEOTIDE SEQUENCE</scope>
    <source>
        <strain evidence="2">B3-2255</strain>
    </source>
</reference>
<evidence type="ECO:0000313" key="2">
    <source>
        <dbReference type="EMBL" id="MBO8481861.1"/>
    </source>
</evidence>
<dbReference type="AlphaFoldDB" id="A0A9D9NQC0"/>
<proteinExistence type="predicted"/>
<dbReference type="Proteomes" id="UP000823772">
    <property type="component" value="Unassembled WGS sequence"/>
</dbReference>
<accession>A0A9D9NQC0</accession>
<organism evidence="2 3">
    <name type="scientific">Candidatus Merdivivens faecigallinarum</name>
    <dbReference type="NCBI Taxonomy" id="2840871"/>
    <lineage>
        <taxon>Bacteria</taxon>
        <taxon>Pseudomonadati</taxon>
        <taxon>Bacteroidota</taxon>
        <taxon>Bacteroidia</taxon>
        <taxon>Bacteroidales</taxon>
        <taxon>Muribaculaceae</taxon>
        <taxon>Muribaculaceae incertae sedis</taxon>
        <taxon>Candidatus Merdivivens</taxon>
    </lineage>
</organism>
<name>A0A9D9NQC0_9BACT</name>
<feature type="chain" id="PRO_5038582149" description="Lipoprotein" evidence="1">
    <location>
        <begin position="19"/>
        <end position="247"/>
    </location>
</feature>
<dbReference type="PROSITE" id="PS51257">
    <property type="entry name" value="PROKAR_LIPOPROTEIN"/>
    <property type="match status" value="1"/>
</dbReference>
<reference evidence="2" key="1">
    <citation type="submission" date="2020-10" db="EMBL/GenBank/DDBJ databases">
        <authorList>
            <person name="Gilroy R."/>
        </authorList>
    </citation>
    <scope>NUCLEOTIDE SEQUENCE</scope>
    <source>
        <strain evidence="2">B3-2255</strain>
    </source>
</reference>
<evidence type="ECO:0000256" key="1">
    <source>
        <dbReference type="SAM" id="SignalP"/>
    </source>
</evidence>
<feature type="signal peptide" evidence="1">
    <location>
        <begin position="1"/>
        <end position="18"/>
    </location>
</feature>
<evidence type="ECO:0008006" key="4">
    <source>
        <dbReference type="Google" id="ProtNLM"/>
    </source>
</evidence>
<protein>
    <recommendedName>
        <fullName evidence="4">Lipoprotein</fullName>
    </recommendedName>
</protein>
<gene>
    <name evidence="2" type="ORF">IAC87_04875</name>
</gene>
<sequence length="247" mass="27866">MKKLVAFFISLASVAGIAACEKMWNFQYVDSYILTYCNLDNFDGFRITQERTDDSLYLEIKTTGMDYSEALNSGRILAEAMDAGSEKWTVYDSLRKHYGDVGYPVKFKVPPYVGYMHNRSFSPEAFDGYIDGVDITIAGSSEYPQGTSLKDRAVIEIASHYPFISSGYDERYKVCEEKASDRTGYEFARYSLKMPLSEADKDDFLLLDRFHMFRLSLPSDVAESGSVLTVSFVTGNGKAFSEEITVE</sequence>
<dbReference type="EMBL" id="JADILY010000102">
    <property type="protein sequence ID" value="MBO8481861.1"/>
    <property type="molecule type" value="Genomic_DNA"/>
</dbReference>
<keyword evidence="1" id="KW-0732">Signal</keyword>
<evidence type="ECO:0000313" key="3">
    <source>
        <dbReference type="Proteomes" id="UP000823772"/>
    </source>
</evidence>